<dbReference type="AlphaFoldDB" id="A0A4R8DGB0"/>
<keyword evidence="2" id="KW-1185">Reference proteome</keyword>
<accession>A0A4R8DGB0</accession>
<dbReference type="PROSITE" id="PS51257">
    <property type="entry name" value="PROKAR_LIPOPROTEIN"/>
    <property type="match status" value="1"/>
</dbReference>
<reference evidence="1 2" key="1">
    <citation type="submission" date="2019-03" db="EMBL/GenBank/DDBJ databases">
        <title>Genomic Encyclopedia of Type Strains, Phase IV (KMG-IV): sequencing the most valuable type-strain genomes for metagenomic binning, comparative biology and taxonomic classification.</title>
        <authorList>
            <person name="Goeker M."/>
        </authorList>
    </citation>
    <scope>NUCLEOTIDE SEQUENCE [LARGE SCALE GENOMIC DNA]</scope>
    <source>
        <strain evidence="1 2">DSM 100059</strain>
    </source>
</reference>
<protein>
    <recommendedName>
        <fullName evidence="3">Lipoprotein</fullName>
    </recommendedName>
</protein>
<sequence>MRVRSLVCLVALLVMAGCGGGKKKLAPGEVPVTVEDFLKPFPQIKVPYIFSDSTLVRRSPDSLRLRVSSWKQLIPDSVYDENFGGQTGLRLYAVGKIQDKERRTYVLVKAISGQGRTGYLFYFDKANKFGGGMRLVEADDDTHTRSYGKLDNRMNVALVMETRKPGGFTAVRESIYGLSDEGGFALVMTNSNEESADRKVYNPIDTLPRRFRLSGDYGAGKNNIVSLRDGVTPREYRFFIHFINEEGETPCKGELKGIAEVTGDNKLKYSDRGGPCGIEFHIDGNELSIREVGGCGAYRDVSCFFEGNYIKKKSPKSKKKK</sequence>
<dbReference type="Proteomes" id="UP000294498">
    <property type="component" value="Unassembled WGS sequence"/>
</dbReference>
<evidence type="ECO:0000313" key="2">
    <source>
        <dbReference type="Proteomes" id="UP000294498"/>
    </source>
</evidence>
<gene>
    <name evidence="1" type="ORF">EDB95_4110</name>
</gene>
<proteinExistence type="predicted"/>
<name>A0A4R8DGB0_9BACT</name>
<organism evidence="1 2">
    <name type="scientific">Dinghuibacter silviterrae</name>
    <dbReference type="NCBI Taxonomy" id="1539049"/>
    <lineage>
        <taxon>Bacteria</taxon>
        <taxon>Pseudomonadati</taxon>
        <taxon>Bacteroidota</taxon>
        <taxon>Chitinophagia</taxon>
        <taxon>Chitinophagales</taxon>
        <taxon>Chitinophagaceae</taxon>
        <taxon>Dinghuibacter</taxon>
    </lineage>
</organism>
<evidence type="ECO:0008006" key="3">
    <source>
        <dbReference type="Google" id="ProtNLM"/>
    </source>
</evidence>
<dbReference type="OrthoDB" id="653743at2"/>
<evidence type="ECO:0000313" key="1">
    <source>
        <dbReference type="EMBL" id="TDW96284.1"/>
    </source>
</evidence>
<dbReference type="RefSeq" id="WP_133996441.1">
    <property type="nucleotide sequence ID" value="NZ_SODV01000002.1"/>
</dbReference>
<dbReference type="EMBL" id="SODV01000002">
    <property type="protein sequence ID" value="TDW96284.1"/>
    <property type="molecule type" value="Genomic_DNA"/>
</dbReference>
<comment type="caution">
    <text evidence="1">The sequence shown here is derived from an EMBL/GenBank/DDBJ whole genome shotgun (WGS) entry which is preliminary data.</text>
</comment>